<dbReference type="InterPro" id="IPR020904">
    <property type="entry name" value="Sc_DH/Rdtase_CS"/>
</dbReference>
<gene>
    <name evidence="13" type="ORF">FH972_025487</name>
</gene>
<evidence type="ECO:0000256" key="7">
    <source>
        <dbReference type="ARBA" id="ARBA00023098"/>
    </source>
</evidence>
<evidence type="ECO:0000256" key="8">
    <source>
        <dbReference type="ARBA" id="ARBA00023136"/>
    </source>
</evidence>
<evidence type="ECO:0000256" key="6">
    <source>
        <dbReference type="ARBA" id="ARBA00023002"/>
    </source>
</evidence>
<dbReference type="PROSITE" id="PS00061">
    <property type="entry name" value="ADH_SHORT"/>
    <property type="match status" value="1"/>
</dbReference>
<keyword evidence="7" id="KW-0443">Lipid metabolism</keyword>
<dbReference type="PRINTS" id="PR00081">
    <property type="entry name" value="GDHRDH"/>
</dbReference>
<accession>A0A5N6L165</accession>
<dbReference type="AlphaFoldDB" id="A0A5N6L165"/>
<dbReference type="Gene3D" id="3.40.50.720">
    <property type="entry name" value="NAD(P)-binding Rossmann-like Domain"/>
    <property type="match status" value="1"/>
</dbReference>
<evidence type="ECO:0000256" key="2">
    <source>
        <dbReference type="ARBA" id="ARBA00006484"/>
    </source>
</evidence>
<comment type="caution">
    <text evidence="13">The sequence shown here is derived from an EMBL/GenBank/DDBJ whole genome shotgun (WGS) entry which is preliminary data.</text>
</comment>
<dbReference type="PANTHER" id="PTHR24322:SF736">
    <property type="entry name" value="RETINOL DEHYDROGENASE 10"/>
    <property type="match status" value="1"/>
</dbReference>
<dbReference type="InterPro" id="IPR002347">
    <property type="entry name" value="SDR_fam"/>
</dbReference>
<dbReference type="PANTHER" id="PTHR24322">
    <property type="entry name" value="PKSB"/>
    <property type="match status" value="1"/>
</dbReference>
<evidence type="ECO:0000256" key="11">
    <source>
        <dbReference type="ARBA" id="ARBA00082544"/>
    </source>
</evidence>
<keyword evidence="6" id="KW-0560">Oxidoreductase</keyword>
<evidence type="ECO:0000256" key="10">
    <source>
        <dbReference type="ARBA" id="ARBA00068717"/>
    </source>
</evidence>
<comment type="similarity">
    <text evidence="2 12">Belongs to the short-chain dehydrogenases/reductases (SDR) family.</text>
</comment>
<organism evidence="13 14">
    <name type="scientific">Carpinus fangiana</name>
    <dbReference type="NCBI Taxonomy" id="176857"/>
    <lineage>
        <taxon>Eukaryota</taxon>
        <taxon>Viridiplantae</taxon>
        <taxon>Streptophyta</taxon>
        <taxon>Embryophyta</taxon>
        <taxon>Tracheophyta</taxon>
        <taxon>Spermatophyta</taxon>
        <taxon>Magnoliopsida</taxon>
        <taxon>eudicotyledons</taxon>
        <taxon>Gunneridae</taxon>
        <taxon>Pentapetalae</taxon>
        <taxon>rosids</taxon>
        <taxon>fabids</taxon>
        <taxon>Fagales</taxon>
        <taxon>Betulaceae</taxon>
        <taxon>Carpinus</taxon>
    </lineage>
</organism>
<evidence type="ECO:0000256" key="3">
    <source>
        <dbReference type="ARBA" id="ARBA00022692"/>
    </source>
</evidence>
<evidence type="ECO:0000256" key="4">
    <source>
        <dbReference type="ARBA" id="ARBA00022857"/>
    </source>
</evidence>
<keyword evidence="14" id="KW-1185">Reference proteome</keyword>
<dbReference type="SUPFAM" id="SSF51735">
    <property type="entry name" value="NAD(P)-binding Rossmann-fold domains"/>
    <property type="match status" value="1"/>
</dbReference>
<dbReference type="Pfam" id="PF00106">
    <property type="entry name" value="adh_short"/>
    <property type="match status" value="1"/>
</dbReference>
<dbReference type="InterPro" id="IPR036291">
    <property type="entry name" value="NAD(P)-bd_dom_sf"/>
</dbReference>
<reference evidence="13 14" key="1">
    <citation type="submission" date="2019-06" db="EMBL/GenBank/DDBJ databases">
        <title>A chromosomal-level reference genome of Carpinus fangiana (Coryloideae, Betulaceae).</title>
        <authorList>
            <person name="Yang X."/>
            <person name="Wang Z."/>
            <person name="Zhang L."/>
            <person name="Hao G."/>
            <person name="Liu J."/>
            <person name="Yang Y."/>
        </authorList>
    </citation>
    <scope>NUCLEOTIDE SEQUENCE [LARGE SCALE GENOMIC DNA]</scope>
    <source>
        <strain evidence="13">Cfa_2016G</strain>
        <tissue evidence="13">Leaf</tissue>
    </source>
</reference>
<protein>
    <recommendedName>
        <fullName evidence="10">Short-chain dehydrogenase/reductase 3</fullName>
    </recommendedName>
    <alternativeName>
        <fullName evidence="11">Retinal short-chain dehydrogenase/reductase 1</fullName>
    </alternativeName>
</protein>
<sequence>MSFHDGILPREGFHADVLGGLVQHSLLNPILTIPVLLLANYHQKGHQLAAQHMRTFSIVKVAAALGVMRLLNGWLSQRAVNNGVTDTYDWSKEIVLITGGADGIGRQIALMFASKNVKVVVLDVQPMTYEAPPSVTYMKCDITSASALSEVHQKIKRANGGQSPSIIILNAGICKGRSILDSTARDVSLTFEVNAISHYTLAREFLPSIVEANHGTVVTVASSAAWATAPRMVEYAASKAAALAFHEGLSAELVSVYKAPKVRTIVVNQGHTKTRLFQGFNAGGGFFGPPLEVDTVAEAIVRKVMSGSSGQIILPGFYKGLVANFRSLPLWMQHWSRIDLVRVMKEWNGRQVDLGGSPAVAT</sequence>
<evidence type="ECO:0000256" key="5">
    <source>
        <dbReference type="ARBA" id="ARBA00022989"/>
    </source>
</evidence>
<comment type="subcellular location">
    <subcellularLocation>
        <location evidence="1">Membrane</location>
        <topology evidence="1">Multi-pass membrane protein</topology>
    </subcellularLocation>
</comment>
<evidence type="ECO:0000313" key="14">
    <source>
        <dbReference type="Proteomes" id="UP000327013"/>
    </source>
</evidence>
<evidence type="ECO:0000256" key="9">
    <source>
        <dbReference type="ARBA" id="ARBA00059620"/>
    </source>
</evidence>
<dbReference type="Proteomes" id="UP000327013">
    <property type="component" value="Unassembled WGS sequence"/>
</dbReference>
<keyword evidence="4" id="KW-0521">NADP</keyword>
<dbReference type="PRINTS" id="PR00080">
    <property type="entry name" value="SDRFAMILY"/>
</dbReference>
<keyword evidence="8" id="KW-0472">Membrane</keyword>
<dbReference type="OrthoDB" id="1393670at2759"/>
<keyword evidence="5" id="KW-1133">Transmembrane helix</keyword>
<dbReference type="FunFam" id="3.40.50.720:FF:000131">
    <property type="entry name" value="Short-chain dehydrogenase/reductase 3"/>
    <property type="match status" value="1"/>
</dbReference>
<dbReference type="EMBL" id="VIBQ01000057">
    <property type="protein sequence ID" value="KAB8532542.1"/>
    <property type="molecule type" value="Genomic_DNA"/>
</dbReference>
<evidence type="ECO:0000256" key="12">
    <source>
        <dbReference type="RuleBase" id="RU000363"/>
    </source>
</evidence>
<dbReference type="GO" id="GO:0016020">
    <property type="term" value="C:membrane"/>
    <property type="evidence" value="ECO:0007669"/>
    <property type="project" value="UniProtKB-SubCell"/>
</dbReference>
<comment type="function">
    <text evidence="9">Catalyzes the reduction of all-trans-retinal to all-trans-retinol in the presence of NADPH.</text>
</comment>
<name>A0A5N6L165_9ROSI</name>
<dbReference type="GO" id="GO:0052650">
    <property type="term" value="F:all-trans-retinol dehydrogenase (NADP+) activity"/>
    <property type="evidence" value="ECO:0007669"/>
    <property type="project" value="UniProtKB-ARBA"/>
</dbReference>
<evidence type="ECO:0000313" key="13">
    <source>
        <dbReference type="EMBL" id="KAB8532542.1"/>
    </source>
</evidence>
<keyword evidence="3" id="KW-0812">Transmembrane</keyword>
<evidence type="ECO:0000256" key="1">
    <source>
        <dbReference type="ARBA" id="ARBA00004141"/>
    </source>
</evidence>
<proteinExistence type="inferred from homology"/>